<dbReference type="InterPro" id="IPR027417">
    <property type="entry name" value="P-loop_NTPase"/>
</dbReference>
<accession>A0AAN9BLN6</accession>
<reference evidence="6 7" key="1">
    <citation type="submission" date="2024-02" db="EMBL/GenBank/DDBJ databases">
        <title>Chromosome-scale genome assembly of the rough periwinkle Littorina saxatilis.</title>
        <authorList>
            <person name="De Jode A."/>
            <person name="Faria R."/>
            <person name="Formenti G."/>
            <person name="Sims Y."/>
            <person name="Smith T.P."/>
            <person name="Tracey A."/>
            <person name="Wood J.M.D."/>
            <person name="Zagrodzka Z.B."/>
            <person name="Johannesson K."/>
            <person name="Butlin R.K."/>
            <person name="Leder E.H."/>
        </authorList>
    </citation>
    <scope>NUCLEOTIDE SEQUENCE [LARGE SCALE GENOMIC DNA]</scope>
    <source>
        <strain evidence="6">Snail1</strain>
        <tissue evidence="6">Muscle</tissue>
    </source>
</reference>
<evidence type="ECO:0000256" key="1">
    <source>
        <dbReference type="ARBA" id="ARBA00008535"/>
    </source>
</evidence>
<evidence type="ECO:0000313" key="6">
    <source>
        <dbReference type="EMBL" id="KAK7107503.1"/>
    </source>
</evidence>
<organism evidence="6 7">
    <name type="scientific">Littorina saxatilis</name>
    <dbReference type="NCBI Taxonomy" id="31220"/>
    <lineage>
        <taxon>Eukaryota</taxon>
        <taxon>Metazoa</taxon>
        <taxon>Spiralia</taxon>
        <taxon>Lophotrochozoa</taxon>
        <taxon>Mollusca</taxon>
        <taxon>Gastropoda</taxon>
        <taxon>Caenogastropoda</taxon>
        <taxon>Littorinimorpha</taxon>
        <taxon>Littorinoidea</taxon>
        <taxon>Littorinidae</taxon>
        <taxon>Littorina</taxon>
    </lineage>
</organism>
<keyword evidence="7" id="KW-1185">Reference proteome</keyword>
<feature type="region of interest" description="Disordered" evidence="4">
    <location>
        <begin position="219"/>
        <end position="305"/>
    </location>
</feature>
<feature type="region of interest" description="Disordered" evidence="4">
    <location>
        <begin position="359"/>
        <end position="483"/>
    </location>
</feature>
<feature type="compositionally biased region" description="Polar residues" evidence="4">
    <location>
        <begin position="400"/>
        <end position="423"/>
    </location>
</feature>
<dbReference type="InterPro" id="IPR045058">
    <property type="entry name" value="GIMA/IAN/Toc"/>
</dbReference>
<feature type="compositionally biased region" description="Polar residues" evidence="4">
    <location>
        <begin position="291"/>
        <end position="300"/>
    </location>
</feature>
<comment type="similarity">
    <text evidence="1">Belongs to the TRAFAC class TrmE-Era-EngA-EngB-Septin-like GTPase superfamily. AIG1/Toc34/Toc159-like paraseptin GTPase family. IAN subfamily.</text>
</comment>
<keyword evidence="2" id="KW-0547">Nucleotide-binding</keyword>
<evidence type="ECO:0000256" key="4">
    <source>
        <dbReference type="SAM" id="MobiDB-lite"/>
    </source>
</evidence>
<feature type="compositionally biased region" description="Basic and acidic residues" evidence="4">
    <location>
        <begin position="219"/>
        <end position="230"/>
    </location>
</feature>
<proteinExistence type="inferred from homology"/>
<feature type="compositionally biased region" description="Basic and acidic residues" evidence="4">
    <location>
        <begin position="424"/>
        <end position="439"/>
    </location>
</feature>
<dbReference type="GO" id="GO:0005525">
    <property type="term" value="F:GTP binding"/>
    <property type="evidence" value="ECO:0007669"/>
    <property type="project" value="UniProtKB-KW"/>
</dbReference>
<dbReference type="PANTHER" id="PTHR10903:SF184">
    <property type="entry name" value="GTP-BINDING PROTEIN A"/>
    <property type="match status" value="1"/>
</dbReference>
<dbReference type="InterPro" id="IPR006703">
    <property type="entry name" value="G_AIG1"/>
</dbReference>
<dbReference type="EMBL" id="JBAMIC010000004">
    <property type="protein sequence ID" value="KAK7107503.1"/>
    <property type="molecule type" value="Genomic_DNA"/>
</dbReference>
<dbReference type="Proteomes" id="UP001374579">
    <property type="component" value="Unassembled WGS sequence"/>
</dbReference>
<dbReference type="Gene3D" id="3.40.50.300">
    <property type="entry name" value="P-loop containing nucleotide triphosphate hydrolases"/>
    <property type="match status" value="1"/>
</dbReference>
<dbReference type="AlphaFoldDB" id="A0AAN9BLN6"/>
<feature type="compositionally biased region" description="Polar residues" evidence="4">
    <location>
        <begin position="441"/>
        <end position="465"/>
    </location>
</feature>
<dbReference type="PANTHER" id="PTHR10903">
    <property type="entry name" value="GTPASE, IMAP FAMILY MEMBER-RELATED"/>
    <property type="match status" value="1"/>
</dbReference>
<evidence type="ECO:0000256" key="2">
    <source>
        <dbReference type="ARBA" id="ARBA00022741"/>
    </source>
</evidence>
<keyword evidence="3" id="KW-0342">GTP-binding</keyword>
<dbReference type="FunFam" id="3.40.50.300:FF:000366">
    <property type="entry name" value="GTPase, IMAP family member 2"/>
    <property type="match status" value="1"/>
</dbReference>
<feature type="domain" description="AIG1-type G" evidence="5">
    <location>
        <begin position="13"/>
        <end position="217"/>
    </location>
</feature>
<comment type="caution">
    <text evidence="6">The sequence shown here is derived from an EMBL/GenBank/DDBJ whole genome shotgun (WGS) entry which is preliminary data.</text>
</comment>
<dbReference type="PROSITE" id="PS51720">
    <property type="entry name" value="G_AIG1"/>
    <property type="match status" value="1"/>
</dbReference>
<name>A0AAN9BLN6_9CAEN</name>
<dbReference type="SUPFAM" id="SSF52540">
    <property type="entry name" value="P-loop containing nucleoside triphosphate hydrolases"/>
    <property type="match status" value="1"/>
</dbReference>
<protein>
    <recommendedName>
        <fullName evidence="5">AIG1-type G domain-containing protein</fullName>
    </recommendedName>
</protein>
<gene>
    <name evidence="6" type="ORF">V1264_015415</name>
</gene>
<evidence type="ECO:0000259" key="5">
    <source>
        <dbReference type="PROSITE" id="PS51720"/>
    </source>
</evidence>
<sequence length="593" mass="66670">MERHGDPQHSSEIERMRLILIGKTGSGKSATGNTILGDEEFKSQIGVNSETKDCGVATRVRNGLEILVMDTPGLCDTDGEDDVIAERITKSLFAVAPGPHAVILVLRCDTRFTDEEVKVFNMLKYMFGDKMTSYVIIIFVGKDCLDKEQINFEEQVAKSAKLQGVLKQADFRYLLFNNNGTEVEKAQMVENLIQMVKQVVTKNGGSSFQHKMADKVNKAKSEMMQEEVRRRSAPIPATRKRTIPRLSAPAPSGRRLSLENDTSLKGTGKVLPRIKPKPTTAEESQYRRRSSIGSETSSDGAGTADVQDLAHAERGKMHLRREVSALRKESKVKTRLRQIDQNKTEPLVVNRRYNKTRTLLRKDFEKQQPLTAETRRNPYLISPQDTPGAPHFPQKETPEANKNASRKSTGSFQDVQTTAPQDSAHSDSHTENETHEDRSIGTWQDVETTTLQDSVHSDISAQNETQDVREDTSIGSCQDVKKTAPPDTILRPWIEKDNMEQVLENLQDQIVNELKLHDDSGFNDIIPDKPRMTMAENQSLVEDALRKMIVNNAGELNEAQRELLEKVINSVWLKIKEGMTKFAIRSIDKCSLM</sequence>
<evidence type="ECO:0000256" key="3">
    <source>
        <dbReference type="ARBA" id="ARBA00023134"/>
    </source>
</evidence>
<evidence type="ECO:0000313" key="7">
    <source>
        <dbReference type="Proteomes" id="UP001374579"/>
    </source>
</evidence>
<dbReference type="Pfam" id="PF04548">
    <property type="entry name" value="AIG1"/>
    <property type="match status" value="1"/>
</dbReference>